<keyword evidence="2" id="KW-1185">Reference proteome</keyword>
<evidence type="ECO:0000313" key="1">
    <source>
        <dbReference type="EnsemblPlants" id="AET6Gv20298800.3"/>
    </source>
</evidence>
<evidence type="ECO:0000313" key="2">
    <source>
        <dbReference type="Proteomes" id="UP000015105"/>
    </source>
</evidence>
<reference evidence="2" key="2">
    <citation type="journal article" date="2017" name="Nat. Plants">
        <title>The Aegilops tauschii genome reveals multiple impacts of transposons.</title>
        <authorList>
            <person name="Zhao G."/>
            <person name="Zou C."/>
            <person name="Li K."/>
            <person name="Wang K."/>
            <person name="Li T."/>
            <person name="Gao L."/>
            <person name="Zhang X."/>
            <person name="Wang H."/>
            <person name="Yang Z."/>
            <person name="Liu X."/>
            <person name="Jiang W."/>
            <person name="Mao L."/>
            <person name="Kong X."/>
            <person name="Jiao Y."/>
            <person name="Jia J."/>
        </authorList>
    </citation>
    <scope>NUCLEOTIDE SEQUENCE [LARGE SCALE GENOMIC DNA]</scope>
    <source>
        <strain evidence="2">cv. AL8/78</strain>
    </source>
</reference>
<protein>
    <recommendedName>
        <fullName evidence="3">HAT C-terminal dimerisation domain-containing protein</fullName>
    </recommendedName>
</protein>
<reference evidence="1" key="5">
    <citation type="journal article" date="2021" name="G3 (Bethesda)">
        <title>Aegilops tauschii genome assembly Aet v5.0 features greater sequence contiguity and improved annotation.</title>
        <authorList>
            <person name="Wang L."/>
            <person name="Zhu T."/>
            <person name="Rodriguez J.C."/>
            <person name="Deal K.R."/>
            <person name="Dubcovsky J."/>
            <person name="McGuire P.E."/>
            <person name="Lux T."/>
            <person name="Spannagl M."/>
            <person name="Mayer K.F.X."/>
            <person name="Baldrich P."/>
            <person name="Meyers B.C."/>
            <person name="Huo N."/>
            <person name="Gu Y.Q."/>
            <person name="Zhou H."/>
            <person name="Devos K.M."/>
            <person name="Bennetzen J.L."/>
            <person name="Unver T."/>
            <person name="Budak H."/>
            <person name="Gulick P.J."/>
            <person name="Galiba G."/>
            <person name="Kalapos B."/>
            <person name="Nelson D.R."/>
            <person name="Li P."/>
            <person name="You F.M."/>
            <person name="Luo M.C."/>
            <person name="Dvorak J."/>
        </authorList>
    </citation>
    <scope>NUCLEOTIDE SEQUENCE [LARGE SCALE GENOMIC DNA]</scope>
    <source>
        <strain evidence="1">cv. AL8/78</strain>
    </source>
</reference>
<name>A0A453NAT1_AEGTS</name>
<evidence type="ECO:0008006" key="3">
    <source>
        <dbReference type="Google" id="ProtNLM"/>
    </source>
</evidence>
<dbReference type="EnsemblPlants" id="AET6Gv20298800.3">
    <property type="protein sequence ID" value="AET6Gv20298800.3"/>
    <property type="gene ID" value="AET6Gv20298800"/>
</dbReference>
<dbReference type="Gramene" id="AET6Gv20298800.3">
    <property type="protein sequence ID" value="AET6Gv20298800.3"/>
    <property type="gene ID" value="AET6Gv20298800"/>
</dbReference>
<accession>A0A453NAT1</accession>
<organism evidence="1 2">
    <name type="scientific">Aegilops tauschii subsp. strangulata</name>
    <name type="common">Goatgrass</name>
    <dbReference type="NCBI Taxonomy" id="200361"/>
    <lineage>
        <taxon>Eukaryota</taxon>
        <taxon>Viridiplantae</taxon>
        <taxon>Streptophyta</taxon>
        <taxon>Embryophyta</taxon>
        <taxon>Tracheophyta</taxon>
        <taxon>Spermatophyta</taxon>
        <taxon>Magnoliopsida</taxon>
        <taxon>Liliopsida</taxon>
        <taxon>Poales</taxon>
        <taxon>Poaceae</taxon>
        <taxon>BOP clade</taxon>
        <taxon>Pooideae</taxon>
        <taxon>Triticodae</taxon>
        <taxon>Triticeae</taxon>
        <taxon>Triticinae</taxon>
        <taxon>Aegilops</taxon>
    </lineage>
</organism>
<reference evidence="1" key="4">
    <citation type="submission" date="2019-03" db="UniProtKB">
        <authorList>
            <consortium name="EnsemblPlants"/>
        </authorList>
    </citation>
    <scope>IDENTIFICATION</scope>
</reference>
<proteinExistence type="predicted"/>
<reference evidence="1" key="3">
    <citation type="journal article" date="2017" name="Nature">
        <title>Genome sequence of the progenitor of the wheat D genome Aegilops tauschii.</title>
        <authorList>
            <person name="Luo M.C."/>
            <person name="Gu Y.Q."/>
            <person name="Puiu D."/>
            <person name="Wang H."/>
            <person name="Twardziok S.O."/>
            <person name="Deal K.R."/>
            <person name="Huo N."/>
            <person name="Zhu T."/>
            <person name="Wang L."/>
            <person name="Wang Y."/>
            <person name="McGuire P.E."/>
            <person name="Liu S."/>
            <person name="Long H."/>
            <person name="Ramasamy R.K."/>
            <person name="Rodriguez J.C."/>
            <person name="Van S.L."/>
            <person name="Yuan L."/>
            <person name="Wang Z."/>
            <person name="Xia Z."/>
            <person name="Xiao L."/>
            <person name="Anderson O.D."/>
            <person name="Ouyang S."/>
            <person name="Liang Y."/>
            <person name="Zimin A.V."/>
            <person name="Pertea G."/>
            <person name="Qi P."/>
            <person name="Bennetzen J.L."/>
            <person name="Dai X."/>
            <person name="Dawson M.W."/>
            <person name="Muller H.G."/>
            <person name="Kugler K."/>
            <person name="Rivarola-Duarte L."/>
            <person name="Spannagl M."/>
            <person name="Mayer K.F.X."/>
            <person name="Lu F.H."/>
            <person name="Bevan M.W."/>
            <person name="Leroy P."/>
            <person name="Li P."/>
            <person name="You F.M."/>
            <person name="Sun Q."/>
            <person name="Liu Z."/>
            <person name="Lyons E."/>
            <person name="Wicker T."/>
            <person name="Salzberg S.L."/>
            <person name="Devos K.M."/>
            <person name="Dvorak J."/>
        </authorList>
    </citation>
    <scope>NUCLEOTIDE SEQUENCE [LARGE SCALE GENOMIC DNA]</scope>
    <source>
        <strain evidence="1">cv. AL8/78</strain>
    </source>
</reference>
<sequence length="65" mass="7312">MQELQGQDDYRSSLKPEMVEALVCGASYIKGSHKDFNVVERDEDEEDNVENIKLPKIVDVGGDNN</sequence>
<dbReference type="Proteomes" id="UP000015105">
    <property type="component" value="Chromosome 6D"/>
</dbReference>
<reference evidence="2" key="1">
    <citation type="journal article" date="2014" name="Science">
        <title>Ancient hybridizations among the ancestral genomes of bread wheat.</title>
        <authorList>
            <consortium name="International Wheat Genome Sequencing Consortium,"/>
            <person name="Marcussen T."/>
            <person name="Sandve S.R."/>
            <person name="Heier L."/>
            <person name="Spannagl M."/>
            <person name="Pfeifer M."/>
            <person name="Jakobsen K.S."/>
            <person name="Wulff B.B."/>
            <person name="Steuernagel B."/>
            <person name="Mayer K.F."/>
            <person name="Olsen O.A."/>
        </authorList>
    </citation>
    <scope>NUCLEOTIDE SEQUENCE [LARGE SCALE GENOMIC DNA]</scope>
    <source>
        <strain evidence="2">cv. AL8/78</strain>
    </source>
</reference>
<dbReference type="AlphaFoldDB" id="A0A453NAT1"/>